<dbReference type="Pfam" id="PF10406">
    <property type="entry name" value="TAF8_C"/>
    <property type="match status" value="1"/>
</dbReference>
<feature type="region of interest" description="Disordered" evidence="7">
    <location>
        <begin position="438"/>
        <end position="504"/>
    </location>
</feature>
<dbReference type="GO" id="GO:0005669">
    <property type="term" value="C:transcription factor TFIID complex"/>
    <property type="evidence" value="ECO:0007669"/>
    <property type="project" value="InterPro"/>
</dbReference>
<dbReference type="PANTHER" id="PTHR46338:SF1">
    <property type="entry name" value="TRANSCRIPTION INITIATION FACTOR TFIID SUBUNIT 8"/>
    <property type="match status" value="1"/>
</dbReference>
<keyword evidence="10" id="KW-1185">Reference proteome</keyword>
<name>A0A4P9X3L4_9FUNG</name>
<feature type="compositionally biased region" description="Low complexity" evidence="7">
    <location>
        <begin position="165"/>
        <end position="183"/>
    </location>
</feature>
<comment type="subcellular location">
    <subcellularLocation>
        <location evidence="1">Nucleus</location>
    </subcellularLocation>
</comment>
<evidence type="ECO:0000256" key="7">
    <source>
        <dbReference type="SAM" id="MobiDB-lite"/>
    </source>
</evidence>
<dbReference type="PANTHER" id="PTHR46338">
    <property type="entry name" value="TRANSCRIPTION INITIATION FACTOR TFIID SUBUNIT 8"/>
    <property type="match status" value="1"/>
</dbReference>
<feature type="region of interest" description="Disordered" evidence="7">
    <location>
        <begin position="345"/>
        <end position="383"/>
    </location>
</feature>
<feature type="region of interest" description="Disordered" evidence="7">
    <location>
        <begin position="235"/>
        <end position="278"/>
    </location>
</feature>
<evidence type="ECO:0000256" key="1">
    <source>
        <dbReference type="ARBA" id="ARBA00004123"/>
    </source>
</evidence>
<evidence type="ECO:0000256" key="2">
    <source>
        <dbReference type="ARBA" id="ARBA00008767"/>
    </source>
</evidence>
<comment type="similarity">
    <text evidence="2">Belongs to the TAF8 family.</text>
</comment>
<feature type="region of interest" description="Disordered" evidence="7">
    <location>
        <begin position="141"/>
        <end position="216"/>
    </location>
</feature>
<dbReference type="InterPro" id="IPR019473">
    <property type="entry name" value="TFIID_su8_C"/>
</dbReference>
<evidence type="ECO:0000313" key="9">
    <source>
        <dbReference type="EMBL" id="RKO99625.1"/>
    </source>
</evidence>
<keyword evidence="5" id="KW-0804">Transcription</keyword>
<reference evidence="10" key="1">
    <citation type="journal article" date="2018" name="Nat. Microbiol.">
        <title>Leveraging single-cell genomics to expand the fungal tree of life.</title>
        <authorList>
            <person name="Ahrendt S.R."/>
            <person name="Quandt C.A."/>
            <person name="Ciobanu D."/>
            <person name="Clum A."/>
            <person name="Salamov A."/>
            <person name="Andreopoulos B."/>
            <person name="Cheng J.F."/>
            <person name="Woyke T."/>
            <person name="Pelin A."/>
            <person name="Henrissat B."/>
            <person name="Reynolds N.K."/>
            <person name="Benny G.L."/>
            <person name="Smith M.E."/>
            <person name="James T.Y."/>
            <person name="Grigoriev I.V."/>
        </authorList>
    </citation>
    <scope>NUCLEOTIDE SEQUENCE [LARGE SCALE GENOMIC DNA]</scope>
    <source>
        <strain evidence="10">ATCC 52028</strain>
    </source>
</reference>
<dbReference type="Proteomes" id="UP000274922">
    <property type="component" value="Unassembled WGS sequence"/>
</dbReference>
<dbReference type="CDD" id="cd00076">
    <property type="entry name" value="HFD_SF"/>
    <property type="match status" value="1"/>
</dbReference>
<protein>
    <recommendedName>
        <fullName evidence="3">Transcription initiation factor TFIID subunit 8</fullName>
    </recommendedName>
</protein>
<proteinExistence type="inferred from homology"/>
<evidence type="ECO:0000256" key="4">
    <source>
        <dbReference type="ARBA" id="ARBA00023015"/>
    </source>
</evidence>
<keyword evidence="4" id="KW-0805">Transcription regulation</keyword>
<evidence type="ECO:0000256" key="5">
    <source>
        <dbReference type="ARBA" id="ARBA00023163"/>
    </source>
</evidence>
<dbReference type="GO" id="GO:0046982">
    <property type="term" value="F:protein heterodimerization activity"/>
    <property type="evidence" value="ECO:0007669"/>
    <property type="project" value="InterPro"/>
</dbReference>
<accession>A0A4P9X3L4</accession>
<evidence type="ECO:0000256" key="3">
    <source>
        <dbReference type="ARBA" id="ARBA00017307"/>
    </source>
</evidence>
<dbReference type="AlphaFoldDB" id="A0A4P9X3L4"/>
<evidence type="ECO:0000313" key="10">
    <source>
        <dbReference type="Proteomes" id="UP000274922"/>
    </source>
</evidence>
<keyword evidence="6" id="KW-0539">Nucleus</keyword>
<dbReference type="EMBL" id="ML014270">
    <property type="protein sequence ID" value="RKO99625.1"/>
    <property type="molecule type" value="Genomic_DNA"/>
</dbReference>
<dbReference type="CDD" id="cd08049">
    <property type="entry name" value="TAF8"/>
    <property type="match status" value="1"/>
</dbReference>
<dbReference type="InterPro" id="IPR037818">
    <property type="entry name" value="TAF8"/>
</dbReference>
<dbReference type="InterPro" id="IPR009072">
    <property type="entry name" value="Histone-fold"/>
</dbReference>
<sequence length="504" mass="51058">MADHAQPPQDEPRDAVDAAMAAMLTDMGYAAITRNALSATREIFLVHLHELLASMQSLAALSMRSMVNYHDLRMMLRDNDVPLHELKAFTLTQRHSIAAIRHLLAYPLSTAAPSLPTTKADRAHAKRRAVARLNTAAAAAAAAAATTSHPDGGSSGAHAQPPPSAAWEPTWPATPASASPVAAHPRTTPAHAGSPLTPGGLPGGVTPYTPRLDHAGLASLPPALTFTPTPLPRAASVTGAATSTPAAPAAPAATGSSAWTMSPTPTGPHAGYSSSSAAAPAPASAAASHLGGAGTPAATPPTASAASSAAVVAVALTRASRSQIPPDFVDVPFAIAAPGDAARRRDASVPAHLPPFPSAHTYQATPPSPPAPPSAAEARLRQSRQRAVLERNLMRMQGRTAQARGLRRIPVTDFAAPAVLDLDLAVLARMAAAASEAEADAGDASLTDPLAPESRHGSRAVTPPSPPSPSAPAWTGDAAGSEDPSMPSIAGRRADAEDGDAARV</sequence>
<gene>
    <name evidence="9" type="ORF">CXG81DRAFT_20315</name>
</gene>
<dbReference type="Gene3D" id="1.10.20.10">
    <property type="entry name" value="Histone, subunit A"/>
    <property type="match status" value="1"/>
</dbReference>
<evidence type="ECO:0000256" key="6">
    <source>
        <dbReference type="ARBA" id="ARBA00023242"/>
    </source>
</evidence>
<feature type="domain" description="Transcription factor TFIID subunit 8 C-terminal" evidence="8">
    <location>
        <begin position="349"/>
        <end position="395"/>
    </location>
</feature>
<feature type="compositionally biased region" description="Low complexity" evidence="7">
    <location>
        <begin position="235"/>
        <end position="258"/>
    </location>
</feature>
<feature type="compositionally biased region" description="Low complexity" evidence="7">
    <location>
        <begin position="193"/>
        <end position="210"/>
    </location>
</feature>
<evidence type="ECO:0000259" key="8">
    <source>
        <dbReference type="Pfam" id="PF10406"/>
    </source>
</evidence>
<organism evidence="9 10">
    <name type="scientific">Caulochytrium protostelioides</name>
    <dbReference type="NCBI Taxonomy" id="1555241"/>
    <lineage>
        <taxon>Eukaryota</taxon>
        <taxon>Fungi</taxon>
        <taxon>Fungi incertae sedis</taxon>
        <taxon>Chytridiomycota</taxon>
        <taxon>Chytridiomycota incertae sedis</taxon>
        <taxon>Chytridiomycetes</taxon>
        <taxon>Caulochytriales</taxon>
        <taxon>Caulochytriaceae</taxon>
        <taxon>Caulochytrium</taxon>
    </lineage>
</organism>
<feature type="compositionally biased region" description="Basic and acidic residues" evidence="7">
    <location>
        <begin position="492"/>
        <end position="504"/>
    </location>
</feature>